<feature type="domain" description="4Fe-4S ferredoxin-type" evidence="4">
    <location>
        <begin position="344"/>
        <end position="372"/>
    </location>
</feature>
<dbReference type="EMBL" id="FMUS01000013">
    <property type="protein sequence ID" value="SCY70834.1"/>
    <property type="molecule type" value="Genomic_DNA"/>
</dbReference>
<evidence type="ECO:0000313" key="5">
    <source>
        <dbReference type="EMBL" id="SCY70834.1"/>
    </source>
</evidence>
<name>A0A1G5I4K6_9FIRM</name>
<dbReference type="PROSITE" id="PS51379">
    <property type="entry name" value="4FE4S_FER_2"/>
    <property type="match status" value="2"/>
</dbReference>
<feature type="domain" description="4Fe-4S ferredoxin-type" evidence="4">
    <location>
        <begin position="314"/>
        <end position="343"/>
    </location>
</feature>
<evidence type="ECO:0000313" key="6">
    <source>
        <dbReference type="Proteomes" id="UP000198636"/>
    </source>
</evidence>
<keyword evidence="3" id="KW-0411">Iron-sulfur</keyword>
<organism evidence="5 6">
    <name type="scientific">Alkaliphilus peptidifermentans DSM 18978</name>
    <dbReference type="NCBI Taxonomy" id="1120976"/>
    <lineage>
        <taxon>Bacteria</taxon>
        <taxon>Bacillati</taxon>
        <taxon>Bacillota</taxon>
        <taxon>Clostridia</taxon>
        <taxon>Peptostreptococcales</taxon>
        <taxon>Natronincolaceae</taxon>
        <taxon>Alkaliphilus</taxon>
    </lineage>
</organism>
<dbReference type="Proteomes" id="UP000198636">
    <property type="component" value="Unassembled WGS sequence"/>
</dbReference>
<gene>
    <name evidence="5" type="ORF">SAMN03080606_02249</name>
</gene>
<dbReference type="SUPFAM" id="SSF54862">
    <property type="entry name" value="4Fe-4S ferredoxins"/>
    <property type="match status" value="1"/>
</dbReference>
<dbReference type="RefSeq" id="WP_207647913.1">
    <property type="nucleotide sequence ID" value="NZ_FMUS01000013.1"/>
</dbReference>
<proteinExistence type="predicted"/>
<protein>
    <submittedName>
        <fullName evidence="5">Uncharacterized conserved protein, DUF362 family</fullName>
    </submittedName>
</protein>
<dbReference type="STRING" id="1120976.SAMN03080606_02249"/>
<keyword evidence="2" id="KW-0408">Iron</keyword>
<keyword evidence="1" id="KW-0479">Metal-binding</keyword>
<sequence length="380" mass="42278">METVYIEKCDGYNYRVVEKAVFKCLEKIQPLNDRMKDKTILVKVNLLKKNKPEDAVTTHPFVVEAIVRYLQGIQCKVIIGDSPGGPYNKKMLDGVYKESQMDQVAYRTGCQLNYDTSVIEVYNGKATKLKRMQIIKVAEDVDYVISAAKLKTHSMMTFTGAVKNLFGVIPGVTKTEYHFKMNNPENFAHHLIDICQYINPVISIIDAVEGMEGDGPAAGDKRHVGLIMASTSPYALDTAAAHVIGIEPLSVPTINIANERGIFCGSIKGLIAKGIGFDDIDIEPFKLPQSINVNFFSDKTPKFIKSFFINNLRAKPVFDHKLCTSCGICKEGCPVAIIDMDKGKPTLDISKCICCFCCNELCPQKAVKIKKSFLHRLLMD</sequence>
<dbReference type="AlphaFoldDB" id="A0A1G5I4K6"/>
<evidence type="ECO:0000259" key="4">
    <source>
        <dbReference type="PROSITE" id="PS51379"/>
    </source>
</evidence>
<accession>A0A1G5I4K6</accession>
<dbReference type="InterPro" id="IPR017896">
    <property type="entry name" value="4Fe4S_Fe-S-bd"/>
</dbReference>
<keyword evidence="6" id="KW-1185">Reference proteome</keyword>
<dbReference type="GO" id="GO:0046872">
    <property type="term" value="F:metal ion binding"/>
    <property type="evidence" value="ECO:0007669"/>
    <property type="project" value="UniProtKB-KW"/>
</dbReference>
<dbReference type="PROSITE" id="PS00198">
    <property type="entry name" value="4FE4S_FER_1"/>
    <property type="match status" value="2"/>
</dbReference>
<dbReference type="Pfam" id="PF04015">
    <property type="entry name" value="DUF362"/>
    <property type="match status" value="1"/>
</dbReference>
<dbReference type="GO" id="GO:0051536">
    <property type="term" value="F:iron-sulfur cluster binding"/>
    <property type="evidence" value="ECO:0007669"/>
    <property type="project" value="UniProtKB-KW"/>
</dbReference>
<evidence type="ECO:0000256" key="2">
    <source>
        <dbReference type="ARBA" id="ARBA00023004"/>
    </source>
</evidence>
<evidence type="ECO:0000256" key="3">
    <source>
        <dbReference type="ARBA" id="ARBA00023014"/>
    </source>
</evidence>
<dbReference type="Gene3D" id="3.30.70.20">
    <property type="match status" value="1"/>
</dbReference>
<dbReference type="InterPro" id="IPR007160">
    <property type="entry name" value="DUF362"/>
</dbReference>
<reference evidence="5 6" key="1">
    <citation type="submission" date="2016-10" db="EMBL/GenBank/DDBJ databases">
        <authorList>
            <person name="de Groot N.N."/>
        </authorList>
    </citation>
    <scope>NUCLEOTIDE SEQUENCE [LARGE SCALE GENOMIC DNA]</scope>
    <source>
        <strain evidence="5 6">DSM 18978</strain>
    </source>
</reference>
<dbReference type="InterPro" id="IPR017900">
    <property type="entry name" value="4Fe4S_Fe_S_CS"/>
</dbReference>
<evidence type="ECO:0000256" key="1">
    <source>
        <dbReference type="ARBA" id="ARBA00022723"/>
    </source>
</evidence>